<keyword evidence="2" id="KW-1185">Reference proteome</keyword>
<sequence>MPYTYTTPKWDYNPQTRRREKIGVEERTVEAASMFDVNKAIMQAAEFAATHERMCADCYKATRLNAA</sequence>
<dbReference type="AlphaFoldDB" id="A0A564UAV6"/>
<evidence type="ECO:0000313" key="1">
    <source>
        <dbReference type="EMBL" id="VUX16636.1"/>
    </source>
</evidence>
<proteinExistence type="predicted"/>
<organism evidence="1 2">
    <name type="scientific">Faecalibacterium prausnitzii</name>
    <dbReference type="NCBI Taxonomy" id="853"/>
    <lineage>
        <taxon>Bacteria</taxon>
        <taxon>Bacillati</taxon>
        <taxon>Bacillota</taxon>
        <taxon>Clostridia</taxon>
        <taxon>Eubacteriales</taxon>
        <taxon>Oscillospiraceae</taxon>
        <taxon>Faecalibacterium</taxon>
    </lineage>
</organism>
<protein>
    <submittedName>
        <fullName evidence="1">Uncharacterized protein</fullName>
    </submittedName>
</protein>
<name>A0A564UAV6_9FIRM</name>
<reference evidence="1 2" key="1">
    <citation type="submission" date="2019-07" db="EMBL/GenBank/DDBJ databases">
        <authorList>
            <person name="Hibberd C M."/>
            <person name="Gehrig L. J."/>
            <person name="Chang H.-W."/>
            <person name="Venkatesh S."/>
        </authorList>
    </citation>
    <scope>NUCLEOTIDE SEQUENCE [LARGE SCALE GENOMIC DNA]</scope>
    <source>
        <strain evidence="1">Faecalibacterium_prausnitzii_JG_BgPS064</strain>
    </source>
</reference>
<dbReference type="Proteomes" id="UP000406184">
    <property type="component" value="Unassembled WGS sequence"/>
</dbReference>
<accession>A0A564UAV6</accession>
<dbReference type="RefSeq" id="WP_243120159.1">
    <property type="nucleotide sequence ID" value="NZ_CABHMY010000133.1"/>
</dbReference>
<gene>
    <name evidence="1" type="ORF">FPPS064S07_01203</name>
</gene>
<evidence type="ECO:0000313" key="2">
    <source>
        <dbReference type="Proteomes" id="UP000406184"/>
    </source>
</evidence>
<dbReference type="EMBL" id="CABHMY010000133">
    <property type="protein sequence ID" value="VUX16636.1"/>
    <property type="molecule type" value="Genomic_DNA"/>
</dbReference>